<feature type="chain" id="PRO_5042944328" description="EGF-like domain-containing protein" evidence="3">
    <location>
        <begin position="24"/>
        <end position="3031"/>
    </location>
</feature>
<name>A0AAN7TUS5_9MYCE</name>
<keyword evidence="2" id="KW-1133">Transmembrane helix</keyword>
<feature type="domain" description="EGF-like" evidence="4">
    <location>
        <begin position="823"/>
        <end position="857"/>
    </location>
</feature>
<dbReference type="InterPro" id="IPR013783">
    <property type="entry name" value="Ig-like_fold"/>
</dbReference>
<dbReference type="Pfam" id="PF22933">
    <property type="entry name" value="ComC_SSD"/>
    <property type="match status" value="2"/>
</dbReference>
<feature type="domain" description="EGF-like" evidence="4">
    <location>
        <begin position="2467"/>
        <end position="2501"/>
    </location>
</feature>
<dbReference type="Gene3D" id="2.10.25.10">
    <property type="entry name" value="Laminin"/>
    <property type="match status" value="1"/>
</dbReference>
<feature type="disulfide bond" evidence="1">
    <location>
        <begin position="2491"/>
        <end position="2500"/>
    </location>
</feature>
<dbReference type="Gene3D" id="2.60.40.10">
    <property type="entry name" value="Immunoglobulins"/>
    <property type="match status" value="2"/>
</dbReference>
<dbReference type="InterPro" id="IPR053331">
    <property type="entry name" value="EGF-like_comC"/>
</dbReference>
<dbReference type="Gene3D" id="3.80.10.10">
    <property type="entry name" value="Ribonuclease Inhibitor"/>
    <property type="match status" value="1"/>
</dbReference>
<feature type="signal peptide" evidence="3">
    <location>
        <begin position="1"/>
        <end position="23"/>
    </location>
</feature>
<keyword evidence="3" id="KW-0732">Signal</keyword>
<dbReference type="InterPro" id="IPR057015">
    <property type="entry name" value="B-sand_ComC_2nd"/>
</dbReference>
<evidence type="ECO:0000313" key="6">
    <source>
        <dbReference type="Proteomes" id="UP001344447"/>
    </source>
</evidence>
<dbReference type="EMBL" id="JAVFKY010000002">
    <property type="protein sequence ID" value="KAK5580194.1"/>
    <property type="molecule type" value="Genomic_DNA"/>
</dbReference>
<dbReference type="SMART" id="SM00181">
    <property type="entry name" value="EGF"/>
    <property type="match status" value="10"/>
</dbReference>
<feature type="disulfide bond" evidence="1">
    <location>
        <begin position="2587"/>
        <end position="2597"/>
    </location>
</feature>
<dbReference type="PRINTS" id="PR00011">
    <property type="entry name" value="EGFLAMININ"/>
</dbReference>
<dbReference type="PROSITE" id="PS50026">
    <property type="entry name" value="EGF_3"/>
    <property type="match status" value="7"/>
</dbReference>
<comment type="caution">
    <text evidence="5">The sequence shown here is derived from an EMBL/GenBank/DDBJ whole genome shotgun (WGS) entry which is preliminary data.</text>
</comment>
<feature type="disulfide bond" evidence="1">
    <location>
        <begin position="691"/>
        <end position="700"/>
    </location>
</feature>
<dbReference type="Proteomes" id="UP001344447">
    <property type="component" value="Unassembled WGS sequence"/>
</dbReference>
<feature type="transmembrane region" description="Helical" evidence="2">
    <location>
        <begin position="2990"/>
        <end position="3014"/>
    </location>
</feature>
<feature type="disulfide bond" evidence="1">
    <location>
        <begin position="1825"/>
        <end position="1834"/>
    </location>
</feature>
<keyword evidence="1" id="KW-0245">EGF-like domain</keyword>
<dbReference type="PROSITE" id="PS01186">
    <property type="entry name" value="EGF_2"/>
    <property type="match status" value="4"/>
</dbReference>
<sequence>MKYNIFIYFILLFSTFFIPFSNSQTTQEYDCFYNIVTKFKLYNNFPKNSTGGYNFCNVAGTSQTMCTNGFITYALISSSLDFPPIDANLTLNDITCLPYLNVLFLHEIRVAEEVLFTKIGSVTQFTWIFSGSIGKLKFEKPLPSYLTYAIVNGDFNNSIVYTSYLNDIFSFSIEVSYVTFVVDPGTNGTKLRSIQATALNIPDLSVYPPFQNLILTFRSDYDRSSLVNYANIKSNKVYIIFPSNDTPIPSFIENNRNVTDIKLLGVNFEKPSGLIDISSNYSLKYLEFAFTDSNFNVNQEFPLILSKNIERLVVSKGDFKTVPSFSNSTQGTIKFNNCWAKDLSFYNGTAMFLDFSGNNLTGTIDRSYCAVDLNVANNNLTGEIPTCFTCYFGSIIGPKSQYNIPYANRFIGNNFTNYQSVSSGCPTFAPQARLMPDFTGFIISGTDIGFDTYYWRLNNTNSCTDSIYYSGLREIGCVIGFNAFKGVKYANINFSYVKKNYTFAFVKSPPEATYVKVSSNDLSIQGKYFSSYPGQSIQSITVSGVVCTESVSDFFNIICSVSTGILTSNKDLLTITTSKQTKRYYINTSDGYINSIPCPNDCTNNSRGICDLSTGFCACENGYEGNDCSEIICPSYNSLICNGSPNTCNSVTGVCNCSGRNFGPVCSSVQCFIPNCSGFGTCNTTIGECICDPSRQGINCSLPFIKCPTFNSLECNGVSNTCNNQTGICTCDSSHQSSDCSLPFVQCPTYNTLTCNGGLNTCNNQTGVCTCDSSHQSSDCSLPFAPCPIYNSLTCSGGLNTCDNQTGVCTCDSSHQGFDCSLPFIQCSNNCTGNGVCDTTKGICQCTPGKFTGEDCSIIYHYVNSVKSSTTKGGLASFYGVFGNAHNDLSVKIGGLDCKIESVTQDQIDCIAPAGTGVKSINVTQNGVNYFRNNFYKYEVVNTVLPCPKDCSGANNGICNSTTGQCTCINGYGSYDCSDISNNNNNTNNNNGGSSSDSDLPPTVIIIDPGKTNITNGDTNFLIYIRSISEVDFNGNIIKSFTLNSTWDKANSTDSNIYMYKQILDNTNCTVESKIEEVTDSKGKVFSFADVDFKVESGSVKFSISVSNYTYVSNLNNLQIELVSETSQSVEDSNKCNEVNTSLDTSDFNSESNLNYIKISKNNKVLSGRFINKVVSDGKVTFLDSIATKSTSDSISITLNLPHCTSECLIDPDFSVLLSSDFKSECGEKDDKNTYVIPVAVIGSVAGVAAIVTYPKNATNGYDVCRLRGITCSNNVVIVIDISAFGNYPPTSAIITPNELLCLPNLVSLKLDNLRVSTDVLFTQFGSVTSLTLQNIPKDAIDINVINRPFPTYYYYFLSCSEFNNTVLNSSYLNNVENFYIQSSFVNLNIDAGTKFSGLKLIYLWTASIPDLSKYTSLSAVYLTIRGDYDRATFTNYAKIKASTLSLTFINVPPTQSFIESNTLSSFVTISGQKFTKPTGIIDLSTGYALRKLYLYSPGTDFNVSGELPFKFSSLVTDIYINTGSFKTAPINAASNSIIVTFSGLTTLPYYNGTAKQLDFSNNALTGTIDRSYCNSELVVSNNQLSGTIPSCFTCYFGYPIGKLGSQLQTPFFNRFSGNAFSNYVQPQGCPTFAPQARAAPDNSGYIVSGTDIGFDTSTWFINDTITCLGYTYAPGKEMNCMPTTGSIKGIKYASINFAFLKKNYTFAFISSPPDASKVTVTGNTLTIEGKYFSSYLGQSVQSVMVGSVDCSVGSTDFYKIICTTVSTIPSSASNSQLLTISTANETKKFYIQTSNNYVNSIVCPNDCSTNSRGICDLSKGLCICNSGYEGIDCSEIPCPTFNSLPCNGSPNTCNIKTGVCTCSGSNYGPDCSLIQCLDPSCSGFGNCNTSSGQCKCDSSHQGIVCSLPFKNCPIYSSLTCNGGLNTCNNQTGICTCDSSHQGSDCSKPFIQCPSYNSLACNGGLNTCNNQTGICTCDSSHQGSDCSKPLIQCPVYNSLTCNGGLNTCNNQTGICSCDSSHQGSDCSKPLIQCPVYNSLACNGGLNTCNNQTGICSCDSAHQGSDCSKPLIQCPTYNALTCNGGLNTCNNQTGVCSCDSSHQGSDCSKPLIQCPVYSSLTCNGGLNTCNNQTGICTCDSSHQGIDCSKPLIQCPVYNSLTCNGGLNTCNNQTGICSCDSSHQGSDCSKPLIQCPIYNSLACNGGLNTCNNQTGICSCDSSHQGSDCSKPLIQCPTYNALTCNGGLNTCNNQTGVCTCDSSHQGSDCSKPLIQCPTYSSLACNGGLNTCNNQTGICTCDSSHQGSDCSKPLIQCPVYNSLACNGGLNSCNNQTGVCTCDSSYQGSDCSKPLIQCPTYNSLACNGGLNTCDNQTGICSCDSAYQGNDCSLPYIPCPTFNSLECNGGTNSCNNQTGVCTCDSTYQGNDCSLPYIPCPTYNSLECNGGSNSCNNQTGVCTCDSQKAGVDCSGTQCSNPNCSGFGTCNITTGKCDCDPTHQGSECSLPLIECPTSNTLTCNGGLNSCNNQTGVCTCDSSHQSSDCSLPFAPCPIYNSLACSGGLNTCDNQTGVCTCDSSHQGFDCSLPFIQCSNNCNGNGVCDTIKGICQCTPGKFTGEDCSIIYHYVNSVKSSTTKGGLASFYGVFGNAHNDLSVKIGGLDCKIESVTQDQIDCIAPAGTGVKSINVTQNGVNYFRNNFYKYEVVNTVLPCPKDCSGANKGICNSTTGQCTCINGYGSYDCSELSQNNNNGGSSSDSDLPTNVIVVDPGKTNITNGETNFLISIGSISEVDFNGNVIKTFKLNNIWEIVDSNDSNIYVYKQTLENTNCIVESKIEEVTDSKGKVFSFADVDFKVESGSVKFSISVSNYTYVSNLNNLQIELVSETSQSVEDSNKCNEVNTSLDTSDFNSESNLNYIKISKNNKVLSGRFINKVVSDGKVTFLDSIATKSTSDSISITLNLPHCTSECLIDPDFSVLLSSDFKSECGEKDDKKSYVIPVAVVGSVAGAAAIGASGFILYKKKFIENPLKKKLTRSQ</sequence>
<feature type="disulfide bond" evidence="1">
    <location>
        <begin position="827"/>
        <end position="837"/>
    </location>
</feature>
<evidence type="ECO:0000256" key="2">
    <source>
        <dbReference type="SAM" id="Phobius"/>
    </source>
</evidence>
<accession>A0AAN7TUS5</accession>
<evidence type="ECO:0000313" key="5">
    <source>
        <dbReference type="EMBL" id="KAK5580194.1"/>
    </source>
</evidence>
<feature type="domain" description="EGF-like" evidence="4">
    <location>
        <begin position="1873"/>
        <end position="1907"/>
    </location>
</feature>
<keyword evidence="2" id="KW-0472">Membrane</keyword>
<feature type="domain" description="EGF-like" evidence="4">
    <location>
        <begin position="1800"/>
        <end position="1835"/>
    </location>
</feature>
<comment type="caution">
    <text evidence="1">Lacks conserved residue(s) required for the propagation of feature annotation.</text>
</comment>
<dbReference type="PROSITE" id="PS00022">
    <property type="entry name" value="EGF_1"/>
    <property type="match status" value="5"/>
</dbReference>
<dbReference type="Pfam" id="PF24143">
    <property type="entry name" value="Beta-sand_ComC_2nd"/>
    <property type="match status" value="2"/>
</dbReference>
<feature type="domain" description="EGF-like" evidence="4">
    <location>
        <begin position="2583"/>
        <end position="2617"/>
    </location>
</feature>
<dbReference type="InterPro" id="IPR057014">
    <property type="entry name" value="B-sand_ComC_1st"/>
</dbReference>
<evidence type="ECO:0000256" key="1">
    <source>
        <dbReference type="PROSITE-ProRule" id="PRU00076"/>
    </source>
</evidence>
<feature type="domain" description="EGF-like" evidence="4">
    <location>
        <begin position="594"/>
        <end position="629"/>
    </location>
</feature>
<proteinExistence type="predicted"/>
<evidence type="ECO:0000259" key="4">
    <source>
        <dbReference type="PROSITE" id="PS50026"/>
    </source>
</evidence>
<dbReference type="InterPro" id="IPR032675">
    <property type="entry name" value="LRR_dom_sf"/>
</dbReference>
<organism evidence="5 6">
    <name type="scientific">Dictyostelium firmibasis</name>
    <dbReference type="NCBI Taxonomy" id="79012"/>
    <lineage>
        <taxon>Eukaryota</taxon>
        <taxon>Amoebozoa</taxon>
        <taxon>Evosea</taxon>
        <taxon>Eumycetozoa</taxon>
        <taxon>Dictyostelia</taxon>
        <taxon>Dictyosteliales</taxon>
        <taxon>Dictyosteliaceae</taxon>
        <taxon>Dictyostelium</taxon>
    </lineage>
</organism>
<keyword evidence="1" id="KW-1015">Disulfide bond</keyword>
<evidence type="ECO:0000256" key="3">
    <source>
        <dbReference type="SAM" id="SignalP"/>
    </source>
</evidence>
<dbReference type="PANTHER" id="PTHR24032">
    <property type="entry name" value="EGF-LIKE DOMAIN-CONTAINING PROTEIN-RELATED-RELATED"/>
    <property type="match status" value="1"/>
</dbReference>
<feature type="disulfide bond" evidence="1">
    <location>
        <begin position="619"/>
        <end position="628"/>
    </location>
</feature>
<keyword evidence="6" id="KW-1185">Reference proteome</keyword>
<feature type="disulfide bond" evidence="1">
    <location>
        <begin position="1897"/>
        <end position="1906"/>
    </location>
</feature>
<protein>
    <recommendedName>
        <fullName evidence="4">EGF-like domain-containing protein</fullName>
    </recommendedName>
</protein>
<dbReference type="Pfam" id="PF24141">
    <property type="entry name" value="LRR_ComC"/>
    <property type="match status" value="2"/>
</dbReference>
<dbReference type="InterPro" id="IPR054484">
    <property type="entry name" value="ComC_SSD"/>
</dbReference>
<dbReference type="PANTHER" id="PTHR24032:SF18">
    <property type="entry name" value="EGF-LIKE DOMAIN-CONTAINING PROTEIN"/>
    <property type="match status" value="1"/>
</dbReference>
<reference evidence="5 6" key="1">
    <citation type="submission" date="2023-11" db="EMBL/GenBank/DDBJ databases">
        <title>Dfirmibasis_genome.</title>
        <authorList>
            <person name="Edelbroek B."/>
            <person name="Kjellin J."/>
            <person name="Jerlstrom-Hultqvist J."/>
            <person name="Soderbom F."/>
        </authorList>
    </citation>
    <scope>NUCLEOTIDE SEQUENCE [LARGE SCALE GENOMIC DNA]</scope>
    <source>
        <strain evidence="5 6">TNS-C-14</strain>
    </source>
</reference>
<dbReference type="InterPro" id="IPR057013">
    <property type="entry name" value="LRR_ComC"/>
</dbReference>
<keyword evidence="2" id="KW-0812">Transmembrane</keyword>
<dbReference type="InterPro" id="IPR000742">
    <property type="entry name" value="EGF"/>
</dbReference>
<gene>
    <name evidence="5" type="ORF">RB653_000207</name>
</gene>
<feature type="domain" description="EGF-like" evidence="4">
    <location>
        <begin position="667"/>
        <end position="701"/>
    </location>
</feature>
<dbReference type="Pfam" id="PF24142">
    <property type="entry name" value="Beta-sand_ComC_1st"/>
    <property type="match status" value="2"/>
</dbReference>